<evidence type="ECO:0000256" key="2">
    <source>
        <dbReference type="ARBA" id="ARBA00023015"/>
    </source>
</evidence>
<feature type="domain" description="MADS-box" evidence="6">
    <location>
        <begin position="1"/>
        <end position="49"/>
    </location>
</feature>
<dbReference type="CDD" id="cd00266">
    <property type="entry name" value="MADS_SRF_like"/>
    <property type="match status" value="2"/>
</dbReference>
<sequence>MTRKKVKLAFIVNDSARKTTYKKRKKGILKKIEELSILCGIEACAIVYSPFEREPEVWPSDQGVQNVLGKFRSMPEIEQSKKMVNQEGFIGQRILKCNEQLMKLAKDNREMETTIVMFQCLSVGSVEPNINARVTNLNDLSSVIELNLKEISKRLETMNVNETTPNQPELQAPTFGSQIQMQIPLYQLQKPTLGYQAQMQGPTLAKPKSEEMTVMNFGQELDMNDNPMQRQLFMDVLHDNGRDEIIMPPPPFIKDIIAFWYLQSIGRDLLFNERKSKHQNLILLYSLVTIAPKLVLQRQLVESSLILKLSGTKASKLNGNLHYLMLNLQHEEETKVKLTFIVNNAVRKATYKQRKKGILKKIKELSTYCGIESCAIIYSPYEEKPEFWPSESGVQRVLGKFMTMTEWEQNRKMLDQRGFMEQSIIKGKERAQELAQAVEPQEMMTLLNSEEEPDLIPNPIQWQLLMESFLIGNGNETTFSPHRSLSHMHQKLRKVKLAYIVNDSQRKKSYKKRKKSVLKKTEEISTICGVEACAIVYSSFDSEPQVWPSQSGVQKVLEKLRSMSEWDQMRNMVHQESFIAKSIQNKREKVRKLDRDNKEKEMTMILYQCLNDGSVVHVNNMNVAELKDLSSVIEQKLLNITTRLEMLSVNDMTPFQPQVQNPAYQQHLQMQTSHQPRIETLASPQIQMQTQAYESLIEGQSPQTQTPALTLESEEMAVLNYRRGWDMNTNPMQNQWFIDTFLEQFENIFFQAQSKVASCVEGSKSSPMDPIQEERLCNKSWVVAASGITDKGRLYKVGKVASTSRLGDTFTNISFSHGGIQDSMIFLQLQKEVR</sequence>
<dbReference type="InterPro" id="IPR050142">
    <property type="entry name" value="MADS-box/MEF2_TF"/>
</dbReference>
<dbReference type="SUPFAM" id="SSF55455">
    <property type="entry name" value="SRF-like"/>
    <property type="match status" value="3"/>
</dbReference>
<keyword evidence="5" id="KW-0539">Nucleus</keyword>
<dbReference type="SMART" id="SM00432">
    <property type="entry name" value="MADS"/>
    <property type="match status" value="3"/>
</dbReference>
<keyword evidence="3" id="KW-0238">DNA-binding</keyword>
<evidence type="ECO:0000313" key="7">
    <source>
        <dbReference type="EMBL" id="KAL2333069.1"/>
    </source>
</evidence>
<comment type="caution">
    <text evidence="7">The sequence shown here is derived from an EMBL/GenBank/DDBJ whole genome shotgun (WGS) entry which is preliminary data.</text>
</comment>
<proteinExistence type="predicted"/>
<dbReference type="InterPro" id="IPR002100">
    <property type="entry name" value="TF_MADSbox"/>
</dbReference>
<dbReference type="GO" id="GO:0003677">
    <property type="term" value="F:DNA binding"/>
    <property type="evidence" value="ECO:0007669"/>
    <property type="project" value="UniProtKB-KW"/>
</dbReference>
<dbReference type="Proteomes" id="UP001603857">
    <property type="component" value="Unassembled WGS sequence"/>
</dbReference>
<evidence type="ECO:0000259" key="6">
    <source>
        <dbReference type="PROSITE" id="PS50066"/>
    </source>
</evidence>
<dbReference type="Gene3D" id="3.40.1810.10">
    <property type="entry name" value="Transcription factor, MADS-box"/>
    <property type="match status" value="3"/>
</dbReference>
<organism evidence="7 8">
    <name type="scientific">Flemingia macrophylla</name>
    <dbReference type="NCBI Taxonomy" id="520843"/>
    <lineage>
        <taxon>Eukaryota</taxon>
        <taxon>Viridiplantae</taxon>
        <taxon>Streptophyta</taxon>
        <taxon>Embryophyta</taxon>
        <taxon>Tracheophyta</taxon>
        <taxon>Spermatophyta</taxon>
        <taxon>Magnoliopsida</taxon>
        <taxon>eudicotyledons</taxon>
        <taxon>Gunneridae</taxon>
        <taxon>Pentapetalae</taxon>
        <taxon>rosids</taxon>
        <taxon>fabids</taxon>
        <taxon>Fabales</taxon>
        <taxon>Fabaceae</taxon>
        <taxon>Papilionoideae</taxon>
        <taxon>50 kb inversion clade</taxon>
        <taxon>NPAAA clade</taxon>
        <taxon>indigoferoid/millettioid clade</taxon>
        <taxon>Phaseoleae</taxon>
        <taxon>Flemingia</taxon>
    </lineage>
</organism>
<evidence type="ECO:0000256" key="5">
    <source>
        <dbReference type="ARBA" id="ARBA00023242"/>
    </source>
</evidence>
<evidence type="ECO:0000256" key="4">
    <source>
        <dbReference type="ARBA" id="ARBA00023163"/>
    </source>
</evidence>
<dbReference type="PANTHER" id="PTHR48019">
    <property type="entry name" value="SERUM RESPONSE FACTOR HOMOLOG"/>
    <property type="match status" value="1"/>
</dbReference>
<feature type="domain" description="MADS-box" evidence="6">
    <location>
        <begin position="490"/>
        <end position="539"/>
    </location>
</feature>
<name>A0ABD1MBA2_9FABA</name>
<accession>A0ABD1MBA2</accession>
<dbReference type="PROSITE" id="PS50066">
    <property type="entry name" value="MADS_BOX_2"/>
    <property type="match status" value="3"/>
</dbReference>
<dbReference type="AlphaFoldDB" id="A0ABD1MBA2"/>
<evidence type="ECO:0000256" key="1">
    <source>
        <dbReference type="ARBA" id="ARBA00004123"/>
    </source>
</evidence>
<dbReference type="PRINTS" id="PR00404">
    <property type="entry name" value="MADSDOMAIN"/>
</dbReference>
<feature type="domain" description="MADS-box" evidence="6">
    <location>
        <begin position="331"/>
        <end position="391"/>
    </location>
</feature>
<dbReference type="InterPro" id="IPR036879">
    <property type="entry name" value="TF_MADSbox_sf"/>
</dbReference>
<dbReference type="InterPro" id="IPR033897">
    <property type="entry name" value="SRF-like_MADS-box"/>
</dbReference>
<reference evidence="7 8" key="1">
    <citation type="submission" date="2024-08" db="EMBL/GenBank/DDBJ databases">
        <title>Insights into the chromosomal genome structure of Flemingia macrophylla.</title>
        <authorList>
            <person name="Ding Y."/>
            <person name="Zhao Y."/>
            <person name="Bi W."/>
            <person name="Wu M."/>
            <person name="Zhao G."/>
            <person name="Gong Y."/>
            <person name="Li W."/>
            <person name="Zhang P."/>
        </authorList>
    </citation>
    <scope>NUCLEOTIDE SEQUENCE [LARGE SCALE GENOMIC DNA]</scope>
    <source>
        <strain evidence="7">DYQJB</strain>
        <tissue evidence="7">Leaf</tissue>
    </source>
</reference>
<gene>
    <name evidence="7" type="ORF">Fmac_014282</name>
</gene>
<protein>
    <recommendedName>
        <fullName evidence="6">MADS-box domain-containing protein</fullName>
    </recommendedName>
</protein>
<dbReference type="Pfam" id="PF00319">
    <property type="entry name" value="SRF-TF"/>
    <property type="match status" value="3"/>
</dbReference>
<evidence type="ECO:0000256" key="3">
    <source>
        <dbReference type="ARBA" id="ARBA00023125"/>
    </source>
</evidence>
<dbReference type="EMBL" id="JBGMDY010000005">
    <property type="protein sequence ID" value="KAL2333069.1"/>
    <property type="molecule type" value="Genomic_DNA"/>
</dbReference>
<comment type="subcellular location">
    <subcellularLocation>
        <location evidence="1">Nucleus</location>
    </subcellularLocation>
</comment>
<dbReference type="GO" id="GO:0005634">
    <property type="term" value="C:nucleus"/>
    <property type="evidence" value="ECO:0007669"/>
    <property type="project" value="UniProtKB-SubCell"/>
</dbReference>
<dbReference type="FunFam" id="3.40.1810.10:FF:000018">
    <property type="entry name" value="agamous-like MADS-box protein AGL80"/>
    <property type="match status" value="3"/>
</dbReference>
<keyword evidence="8" id="KW-1185">Reference proteome</keyword>
<evidence type="ECO:0000313" key="8">
    <source>
        <dbReference type="Proteomes" id="UP001603857"/>
    </source>
</evidence>
<keyword evidence="2" id="KW-0805">Transcription regulation</keyword>
<keyword evidence="4" id="KW-0804">Transcription</keyword>